<organism evidence="3 4">
    <name type="scientific">Blattamonas nauphoetae</name>
    <dbReference type="NCBI Taxonomy" id="2049346"/>
    <lineage>
        <taxon>Eukaryota</taxon>
        <taxon>Metamonada</taxon>
        <taxon>Preaxostyla</taxon>
        <taxon>Oxymonadida</taxon>
        <taxon>Blattamonas</taxon>
    </lineage>
</organism>
<evidence type="ECO:0000313" key="3">
    <source>
        <dbReference type="EMBL" id="KAK2942392.1"/>
    </source>
</evidence>
<keyword evidence="4" id="KW-1185">Reference proteome</keyword>
<evidence type="ECO:0000256" key="1">
    <source>
        <dbReference type="SAM" id="MobiDB-lite"/>
    </source>
</evidence>
<gene>
    <name evidence="3" type="ORF">BLNAU_22703</name>
</gene>
<keyword evidence="2" id="KW-1133">Transmembrane helix</keyword>
<comment type="caution">
    <text evidence="3">The sequence shown here is derived from an EMBL/GenBank/DDBJ whole genome shotgun (WGS) entry which is preliminary data.</text>
</comment>
<evidence type="ECO:0000313" key="4">
    <source>
        <dbReference type="Proteomes" id="UP001281761"/>
    </source>
</evidence>
<name>A0ABQ9WSB7_9EUKA</name>
<dbReference type="Proteomes" id="UP001281761">
    <property type="component" value="Unassembled WGS sequence"/>
</dbReference>
<evidence type="ECO:0000256" key="2">
    <source>
        <dbReference type="SAM" id="Phobius"/>
    </source>
</evidence>
<dbReference type="EMBL" id="JARBJD010000412">
    <property type="protein sequence ID" value="KAK2942392.1"/>
    <property type="molecule type" value="Genomic_DNA"/>
</dbReference>
<keyword evidence="2" id="KW-0812">Transmembrane</keyword>
<reference evidence="3 4" key="1">
    <citation type="journal article" date="2022" name="bioRxiv">
        <title>Genomics of Preaxostyla Flagellates Illuminates Evolutionary Transitions and the Path Towards Mitochondrial Loss.</title>
        <authorList>
            <person name="Novak L.V.F."/>
            <person name="Treitli S.C."/>
            <person name="Pyrih J."/>
            <person name="Halakuc P."/>
            <person name="Pipaliya S.V."/>
            <person name="Vacek V."/>
            <person name="Brzon O."/>
            <person name="Soukal P."/>
            <person name="Eme L."/>
            <person name="Dacks J.B."/>
            <person name="Karnkowska A."/>
            <person name="Elias M."/>
            <person name="Hampl V."/>
        </authorList>
    </citation>
    <scope>NUCLEOTIDE SEQUENCE [LARGE SCALE GENOMIC DNA]</scope>
    <source>
        <strain evidence="3">NAU3</strain>
        <tissue evidence="3">Gut</tissue>
    </source>
</reference>
<feature type="compositionally biased region" description="Basic and acidic residues" evidence="1">
    <location>
        <begin position="13"/>
        <end position="22"/>
    </location>
</feature>
<keyword evidence="2" id="KW-0472">Membrane</keyword>
<sequence>MPTRSNKTIAPSRRLEKSEIESTRSTGTVRENHPLLMLVELYIFSKILIILSAFEDQKEYPLITQILSRAPRPRPNTLSTGSNSTLSSLSPIPNNTTCIPPKSPSGVDQCAFVKANCQEEVEGALFPHLFLRYCGLNRAPWLYYVVMILIIIIIFFLKVSNTLTFLVPPLGRF</sequence>
<accession>A0ABQ9WSB7</accession>
<feature type="region of interest" description="Disordered" evidence="1">
    <location>
        <begin position="1"/>
        <end position="27"/>
    </location>
</feature>
<proteinExistence type="predicted"/>
<protein>
    <submittedName>
        <fullName evidence="3">Uncharacterized protein</fullName>
    </submittedName>
</protein>
<feature type="transmembrane region" description="Helical" evidence="2">
    <location>
        <begin position="141"/>
        <end position="159"/>
    </location>
</feature>